<gene>
    <name evidence="11" type="ORF">GCM10009858_12140</name>
</gene>
<keyword evidence="4" id="KW-1003">Cell membrane</keyword>
<dbReference type="Pfam" id="PF00528">
    <property type="entry name" value="BPD_transp_1"/>
    <property type="match status" value="1"/>
</dbReference>
<feature type="transmembrane region" description="Helical" evidence="8">
    <location>
        <begin position="120"/>
        <end position="139"/>
    </location>
</feature>
<comment type="subcellular location">
    <subcellularLocation>
        <location evidence="1 8">Cell membrane</location>
        <topology evidence="1 8">Multi-pass membrane protein</topology>
    </subcellularLocation>
</comment>
<keyword evidence="3 8" id="KW-0813">Transport</keyword>
<feature type="transmembrane region" description="Helical" evidence="8">
    <location>
        <begin position="288"/>
        <end position="307"/>
    </location>
</feature>
<accession>A0ABN3L2P0</accession>
<evidence type="ECO:0000313" key="12">
    <source>
        <dbReference type="Proteomes" id="UP001500730"/>
    </source>
</evidence>
<dbReference type="Gene3D" id="1.10.3720.10">
    <property type="entry name" value="MetI-like"/>
    <property type="match status" value="1"/>
</dbReference>
<dbReference type="PANTHER" id="PTHR42929">
    <property type="entry name" value="INNER MEMBRANE ABC TRANSPORTER PERMEASE PROTEIN YDCU-RELATED-RELATED"/>
    <property type="match status" value="1"/>
</dbReference>
<keyword evidence="7 8" id="KW-0472">Membrane</keyword>
<evidence type="ECO:0000256" key="2">
    <source>
        <dbReference type="ARBA" id="ARBA00007069"/>
    </source>
</evidence>
<keyword evidence="5 8" id="KW-0812">Transmembrane</keyword>
<feature type="domain" description="ABC transmembrane type-1" evidence="10">
    <location>
        <begin position="85"/>
        <end position="306"/>
    </location>
</feature>
<evidence type="ECO:0000256" key="5">
    <source>
        <dbReference type="ARBA" id="ARBA00022692"/>
    </source>
</evidence>
<keyword evidence="6 8" id="KW-1133">Transmembrane helix</keyword>
<dbReference type="InterPro" id="IPR000515">
    <property type="entry name" value="MetI-like"/>
</dbReference>
<reference evidence="11 12" key="1">
    <citation type="journal article" date="2019" name="Int. J. Syst. Evol. Microbiol.">
        <title>The Global Catalogue of Microorganisms (GCM) 10K type strain sequencing project: providing services to taxonomists for standard genome sequencing and annotation.</title>
        <authorList>
            <consortium name="The Broad Institute Genomics Platform"/>
            <consortium name="The Broad Institute Genome Sequencing Center for Infectious Disease"/>
            <person name="Wu L."/>
            <person name="Ma J."/>
        </authorList>
    </citation>
    <scope>NUCLEOTIDE SEQUENCE [LARGE SCALE GENOMIC DNA]</scope>
    <source>
        <strain evidence="11 12">JCM 16259</strain>
    </source>
</reference>
<feature type="transmembrane region" description="Helical" evidence="8">
    <location>
        <begin position="233"/>
        <end position="253"/>
    </location>
</feature>
<dbReference type="EMBL" id="BAAARE010000004">
    <property type="protein sequence ID" value="GAA2476274.1"/>
    <property type="molecule type" value="Genomic_DNA"/>
</dbReference>
<evidence type="ECO:0000256" key="8">
    <source>
        <dbReference type="RuleBase" id="RU363032"/>
    </source>
</evidence>
<dbReference type="RefSeq" id="WP_344253906.1">
    <property type="nucleotide sequence ID" value="NZ_BAAARE010000004.1"/>
</dbReference>
<organism evidence="11 12">
    <name type="scientific">Terrabacter carboxydivorans</name>
    <dbReference type="NCBI Taxonomy" id="619730"/>
    <lineage>
        <taxon>Bacteria</taxon>
        <taxon>Bacillati</taxon>
        <taxon>Actinomycetota</taxon>
        <taxon>Actinomycetes</taxon>
        <taxon>Micrococcales</taxon>
        <taxon>Intrasporangiaceae</taxon>
        <taxon>Terrabacter</taxon>
    </lineage>
</organism>
<dbReference type="CDD" id="cd06261">
    <property type="entry name" value="TM_PBP2"/>
    <property type="match status" value="1"/>
</dbReference>
<dbReference type="PANTHER" id="PTHR42929:SF1">
    <property type="entry name" value="INNER MEMBRANE ABC TRANSPORTER PERMEASE PROTEIN YDCU-RELATED"/>
    <property type="match status" value="1"/>
</dbReference>
<sequence length="316" mass="34908">MSATTLPVTPTQPTTAGAKPRRRRGARVPYLLLLPGLLWLVVFFVVPMLSLASQSLQTGDVDNGYTLTWNFATYADALSTYWPQMVRSLVYAGVATLATLALGYPLAWFIAHRSGRYKNFLLVLVIAPFFTSFLIRTLAWQTILGDSGLLYQVTHATGTEFLLTGFKDVLRTLGLINNDQLLFSPFAVICGLTYNFLPFMVLPLYSNLERLDHRLVEAAGDLYASPFQAFRRVIWPLSLPGVVAGTLLTFIPATGDYINSVLLGSTRTVMIGQVIDAQFLRVLDYPTAAALSFILMLLIVALVITYVRRAGTEELV</sequence>
<evidence type="ECO:0000256" key="6">
    <source>
        <dbReference type="ARBA" id="ARBA00022989"/>
    </source>
</evidence>
<evidence type="ECO:0000256" key="7">
    <source>
        <dbReference type="ARBA" id="ARBA00023136"/>
    </source>
</evidence>
<feature type="compositionally biased region" description="Low complexity" evidence="9">
    <location>
        <begin position="1"/>
        <end position="18"/>
    </location>
</feature>
<feature type="region of interest" description="Disordered" evidence="9">
    <location>
        <begin position="1"/>
        <end position="21"/>
    </location>
</feature>
<name>A0ABN3L2P0_9MICO</name>
<feature type="transmembrane region" description="Helical" evidence="8">
    <location>
        <begin position="182"/>
        <end position="205"/>
    </location>
</feature>
<comment type="caution">
    <text evidence="11">The sequence shown here is derived from an EMBL/GenBank/DDBJ whole genome shotgun (WGS) entry which is preliminary data.</text>
</comment>
<keyword evidence="12" id="KW-1185">Reference proteome</keyword>
<evidence type="ECO:0000256" key="9">
    <source>
        <dbReference type="SAM" id="MobiDB-lite"/>
    </source>
</evidence>
<evidence type="ECO:0000259" key="10">
    <source>
        <dbReference type="PROSITE" id="PS50928"/>
    </source>
</evidence>
<feature type="transmembrane region" description="Helical" evidence="8">
    <location>
        <begin position="28"/>
        <end position="49"/>
    </location>
</feature>
<evidence type="ECO:0000313" key="11">
    <source>
        <dbReference type="EMBL" id="GAA2476274.1"/>
    </source>
</evidence>
<evidence type="ECO:0000256" key="1">
    <source>
        <dbReference type="ARBA" id="ARBA00004651"/>
    </source>
</evidence>
<comment type="similarity">
    <text evidence="2">Belongs to the binding-protein-dependent transport system permease family. CysTW subfamily.</text>
</comment>
<evidence type="ECO:0000256" key="4">
    <source>
        <dbReference type="ARBA" id="ARBA00022475"/>
    </source>
</evidence>
<dbReference type="InterPro" id="IPR035906">
    <property type="entry name" value="MetI-like_sf"/>
</dbReference>
<dbReference type="Proteomes" id="UP001500730">
    <property type="component" value="Unassembled WGS sequence"/>
</dbReference>
<feature type="transmembrane region" description="Helical" evidence="8">
    <location>
        <begin position="89"/>
        <end position="111"/>
    </location>
</feature>
<proteinExistence type="inferred from homology"/>
<dbReference type="PROSITE" id="PS50928">
    <property type="entry name" value="ABC_TM1"/>
    <property type="match status" value="1"/>
</dbReference>
<dbReference type="SUPFAM" id="SSF161098">
    <property type="entry name" value="MetI-like"/>
    <property type="match status" value="1"/>
</dbReference>
<protein>
    <submittedName>
        <fullName evidence="11">ABC transporter permease subunit</fullName>
    </submittedName>
</protein>
<evidence type="ECO:0000256" key="3">
    <source>
        <dbReference type="ARBA" id="ARBA00022448"/>
    </source>
</evidence>